<protein>
    <recommendedName>
        <fullName evidence="4">Gram-positive cocci surface proteins LPxTG domain-containing protein</fullName>
    </recommendedName>
</protein>
<evidence type="ECO:0000256" key="1">
    <source>
        <dbReference type="SAM" id="MobiDB-lite"/>
    </source>
</evidence>
<comment type="caution">
    <text evidence="2">The sequence shown here is derived from an EMBL/GenBank/DDBJ whole genome shotgun (WGS) entry which is preliminary data.</text>
</comment>
<proteinExistence type="predicted"/>
<keyword evidence="3" id="KW-1185">Reference proteome</keyword>
<feature type="region of interest" description="Disordered" evidence="1">
    <location>
        <begin position="90"/>
        <end position="123"/>
    </location>
</feature>
<organism evidence="2 3">
    <name type="scientific">Angustibacter aerolatus</name>
    <dbReference type="NCBI Taxonomy" id="1162965"/>
    <lineage>
        <taxon>Bacteria</taxon>
        <taxon>Bacillati</taxon>
        <taxon>Actinomycetota</taxon>
        <taxon>Actinomycetes</taxon>
        <taxon>Kineosporiales</taxon>
        <taxon>Kineosporiaceae</taxon>
    </lineage>
</organism>
<dbReference type="NCBIfam" id="TIGR01167">
    <property type="entry name" value="LPXTG_anchor"/>
    <property type="match status" value="1"/>
</dbReference>
<reference evidence="3" key="1">
    <citation type="journal article" date="2019" name="Int. J. Syst. Evol. Microbiol.">
        <title>The Global Catalogue of Microorganisms (GCM) 10K type strain sequencing project: providing services to taxonomists for standard genome sequencing and annotation.</title>
        <authorList>
            <consortium name="The Broad Institute Genomics Platform"/>
            <consortium name="The Broad Institute Genome Sequencing Center for Infectious Disease"/>
            <person name="Wu L."/>
            <person name="Ma J."/>
        </authorList>
    </citation>
    <scope>NUCLEOTIDE SEQUENCE [LARGE SCALE GENOMIC DNA]</scope>
    <source>
        <strain evidence="3">NBRC 108730</strain>
    </source>
</reference>
<accession>A0ABQ6JHV0</accession>
<dbReference type="EMBL" id="BSUZ01000001">
    <property type="protein sequence ID" value="GMA86689.1"/>
    <property type="molecule type" value="Genomic_DNA"/>
</dbReference>
<evidence type="ECO:0000313" key="3">
    <source>
        <dbReference type="Proteomes" id="UP001157017"/>
    </source>
</evidence>
<gene>
    <name evidence="2" type="ORF">GCM10025868_19390</name>
</gene>
<dbReference type="Proteomes" id="UP001157017">
    <property type="component" value="Unassembled WGS sequence"/>
</dbReference>
<feature type="compositionally biased region" description="Gly residues" evidence="1">
    <location>
        <begin position="104"/>
        <end position="120"/>
    </location>
</feature>
<evidence type="ECO:0008006" key="4">
    <source>
        <dbReference type="Google" id="ProtNLM"/>
    </source>
</evidence>
<dbReference type="InterPro" id="IPR013783">
    <property type="entry name" value="Ig-like_fold"/>
</dbReference>
<dbReference type="Gene3D" id="2.60.40.10">
    <property type="entry name" value="Immunoglobulins"/>
    <property type="match status" value="1"/>
</dbReference>
<name>A0ABQ6JHV0_9ACTN</name>
<evidence type="ECO:0000313" key="2">
    <source>
        <dbReference type="EMBL" id="GMA86689.1"/>
    </source>
</evidence>
<sequence>MVLDANGDPLPDRPTLAPGAEATVVAKGFEPGESVTVTVDGEDDTTLTADDDGVVVYDFQVPDDQADGEVEPTLAGATHTVTVTLDVSADATSTSSGSASGSGTQEGAGTGSGDVGGSGGSLPRTGSEIAPVLGLALGLLLLGGTATHLARRRPNLQGAHR</sequence>
<feature type="compositionally biased region" description="Low complexity" evidence="1">
    <location>
        <begin position="90"/>
        <end position="103"/>
    </location>
</feature>